<dbReference type="InterPro" id="IPR029016">
    <property type="entry name" value="GAF-like_dom_sf"/>
</dbReference>
<evidence type="ECO:0000256" key="6">
    <source>
        <dbReference type="SAM" id="Coils"/>
    </source>
</evidence>
<dbReference type="OrthoDB" id="7313492at2"/>
<dbReference type="PROSITE" id="PS50113">
    <property type="entry name" value="PAC"/>
    <property type="match status" value="1"/>
</dbReference>
<dbReference type="InterPro" id="IPR003661">
    <property type="entry name" value="HisK_dim/P_dom"/>
</dbReference>
<dbReference type="Proteomes" id="UP000251075">
    <property type="component" value="Unassembled WGS sequence"/>
</dbReference>
<dbReference type="Pfam" id="PF13188">
    <property type="entry name" value="PAS_8"/>
    <property type="match status" value="1"/>
</dbReference>
<evidence type="ECO:0000259" key="9">
    <source>
        <dbReference type="PROSITE" id="PS50113"/>
    </source>
</evidence>
<keyword evidence="6" id="KW-0175">Coiled coil</keyword>
<evidence type="ECO:0000313" key="10">
    <source>
        <dbReference type="EMBL" id="RAU21509.1"/>
    </source>
</evidence>
<evidence type="ECO:0000259" key="8">
    <source>
        <dbReference type="PROSITE" id="PS50112"/>
    </source>
</evidence>
<dbReference type="Gene3D" id="3.30.450.40">
    <property type="match status" value="1"/>
</dbReference>
<dbReference type="SMART" id="SM00388">
    <property type="entry name" value="HisKA"/>
    <property type="match status" value="1"/>
</dbReference>
<evidence type="ECO:0000313" key="11">
    <source>
        <dbReference type="Proteomes" id="UP000251075"/>
    </source>
</evidence>
<dbReference type="EMBL" id="PGTO01000009">
    <property type="protein sequence ID" value="RAU21509.1"/>
    <property type="molecule type" value="Genomic_DNA"/>
</dbReference>
<evidence type="ECO:0000256" key="2">
    <source>
        <dbReference type="ARBA" id="ARBA00012438"/>
    </source>
</evidence>
<dbReference type="Pfam" id="PF13426">
    <property type="entry name" value="PAS_9"/>
    <property type="match status" value="1"/>
</dbReference>
<protein>
    <recommendedName>
        <fullName evidence="2">histidine kinase</fullName>
        <ecNumber evidence="2">2.7.13.3</ecNumber>
    </recommendedName>
</protein>
<dbReference type="SUPFAM" id="SSF55781">
    <property type="entry name" value="GAF domain-like"/>
    <property type="match status" value="1"/>
</dbReference>
<sequence>MKPGSPHTKTKAQLEADVLVLTREVEALRRRLDSGPDDSRRLMTETLHSLQVHQEELRTQNEELRQAHDSIAKISDRYRTLFEYSPVGYFIIDENFTVVDANIAAMSLLGRTKSRISSKPFLLFVDKGERHLLDDHFRAVRTGVRATTEVSLISDHRPPLPVILESVHLGNEDGGGWRCLTTATDISDRKHAEIALRESETRFRAIFEQSPLAMRIVDSNSKPRMSNRAWVKLWGDSPVGSGLSELLPDGLAGQSLEIPAVHVDSENGGGERWLHGYVYPIHGDETSVPEVVLVHEDITERKRMEMALAERSELLRRQYENLRALSEIAALPTPYVGMRLTDALGLARRHLGLFMGMISRVEGTRFTVEHHSAAMEEGATPDGTIFDLPNTYCALAIDHDDVIAISHMAQSPFADHPCYRTHGLETYIGVPIRVRGKVYGTVSFSSPRPIDRNFDDGDREFVRLLGRWVSAVLEEESVRRDLAQSNAELEQFAYVASHDLRQPLRQVSSYVSLLARRYADKLDADAREFIAFAHDGAVRMDRLIVDLLEFSRIGRGDKPMEPVALTDIMAEALAVLRHAITEANGRVDLQSSLPTLKGNASDLVRLFQNLIGNALKYRLPERNPIVSISAESGPMSHVITIRDNGIGIEGIYHGTIFGVFKRLHTPDKFEGTGIGLAICKKVIDQHNGRIWVESVPGKGSAFHVELPSGL</sequence>
<dbReference type="PROSITE" id="PS50109">
    <property type="entry name" value="HIS_KIN"/>
    <property type="match status" value="1"/>
</dbReference>
<dbReference type="SUPFAM" id="SSF55874">
    <property type="entry name" value="ATPase domain of HSP90 chaperone/DNA topoisomerase II/histidine kinase"/>
    <property type="match status" value="1"/>
</dbReference>
<dbReference type="Pfam" id="PF02518">
    <property type="entry name" value="HATPase_c"/>
    <property type="match status" value="1"/>
</dbReference>
<dbReference type="AlphaFoldDB" id="A0A364NWN7"/>
<dbReference type="PANTHER" id="PTHR43304">
    <property type="entry name" value="PHYTOCHROME-LIKE PROTEIN CPH1"/>
    <property type="match status" value="1"/>
</dbReference>
<name>A0A364NWN7_9PROT</name>
<organism evidence="10 11">
    <name type="scientific">Paramagnetospirillum kuznetsovii</name>
    <dbReference type="NCBI Taxonomy" id="2053833"/>
    <lineage>
        <taxon>Bacteria</taxon>
        <taxon>Pseudomonadati</taxon>
        <taxon>Pseudomonadota</taxon>
        <taxon>Alphaproteobacteria</taxon>
        <taxon>Rhodospirillales</taxon>
        <taxon>Magnetospirillaceae</taxon>
        <taxon>Paramagnetospirillum</taxon>
    </lineage>
</organism>
<dbReference type="InterPro" id="IPR036097">
    <property type="entry name" value="HisK_dim/P_sf"/>
</dbReference>
<keyword evidence="11" id="KW-1185">Reference proteome</keyword>
<proteinExistence type="predicted"/>
<keyword evidence="3" id="KW-0597">Phosphoprotein</keyword>
<dbReference type="PRINTS" id="PR00344">
    <property type="entry name" value="BCTRLSENSOR"/>
</dbReference>
<dbReference type="Pfam" id="PF00512">
    <property type="entry name" value="HisKA"/>
    <property type="match status" value="1"/>
</dbReference>
<feature type="domain" description="PAS" evidence="8">
    <location>
        <begin position="74"/>
        <end position="123"/>
    </location>
</feature>
<dbReference type="InterPro" id="IPR004358">
    <property type="entry name" value="Sig_transdc_His_kin-like_C"/>
</dbReference>
<evidence type="ECO:0000256" key="1">
    <source>
        <dbReference type="ARBA" id="ARBA00000085"/>
    </source>
</evidence>
<evidence type="ECO:0000256" key="5">
    <source>
        <dbReference type="ARBA" id="ARBA00022777"/>
    </source>
</evidence>
<evidence type="ECO:0000256" key="4">
    <source>
        <dbReference type="ARBA" id="ARBA00022679"/>
    </source>
</evidence>
<dbReference type="SMART" id="SM00387">
    <property type="entry name" value="HATPase_c"/>
    <property type="match status" value="1"/>
</dbReference>
<comment type="catalytic activity">
    <reaction evidence="1">
        <text>ATP + protein L-histidine = ADP + protein N-phospho-L-histidine.</text>
        <dbReference type="EC" id="2.7.13.3"/>
    </reaction>
</comment>
<reference evidence="10 11" key="1">
    <citation type="submission" date="2017-11" db="EMBL/GenBank/DDBJ databases">
        <title>Draft genome sequence of magnetotactic bacterium Magnetospirillum kuznetsovii LBB-42.</title>
        <authorList>
            <person name="Grouzdev D.S."/>
            <person name="Rysina M.S."/>
            <person name="Baslerov R.V."/>
            <person name="Koziaeva V."/>
        </authorList>
    </citation>
    <scope>NUCLEOTIDE SEQUENCE [LARGE SCALE GENOMIC DNA]</scope>
    <source>
        <strain evidence="10 11">LBB-42</strain>
    </source>
</reference>
<keyword evidence="4" id="KW-0808">Transferase</keyword>
<evidence type="ECO:0000259" key="7">
    <source>
        <dbReference type="PROSITE" id="PS50109"/>
    </source>
</evidence>
<dbReference type="InterPro" id="IPR000014">
    <property type="entry name" value="PAS"/>
</dbReference>
<feature type="domain" description="PAC" evidence="9">
    <location>
        <begin position="254"/>
        <end position="310"/>
    </location>
</feature>
<dbReference type="SUPFAM" id="SSF47384">
    <property type="entry name" value="Homodimeric domain of signal transducing histidine kinase"/>
    <property type="match status" value="1"/>
</dbReference>
<dbReference type="PANTHER" id="PTHR43304:SF1">
    <property type="entry name" value="PAC DOMAIN-CONTAINING PROTEIN"/>
    <property type="match status" value="1"/>
</dbReference>
<dbReference type="Gene3D" id="1.10.287.130">
    <property type="match status" value="1"/>
</dbReference>
<dbReference type="InterPro" id="IPR003018">
    <property type="entry name" value="GAF"/>
</dbReference>
<feature type="domain" description="Histidine kinase" evidence="7">
    <location>
        <begin position="495"/>
        <end position="710"/>
    </location>
</feature>
<dbReference type="SMART" id="SM00065">
    <property type="entry name" value="GAF"/>
    <property type="match status" value="1"/>
</dbReference>
<accession>A0A364NWN7</accession>
<dbReference type="InterPro" id="IPR003594">
    <property type="entry name" value="HATPase_dom"/>
</dbReference>
<dbReference type="Gene3D" id="3.30.450.20">
    <property type="entry name" value="PAS domain"/>
    <property type="match status" value="2"/>
</dbReference>
<feature type="coiled-coil region" evidence="6">
    <location>
        <begin position="11"/>
        <end position="70"/>
    </location>
</feature>
<dbReference type="InterPro" id="IPR035965">
    <property type="entry name" value="PAS-like_dom_sf"/>
</dbReference>
<evidence type="ECO:0000256" key="3">
    <source>
        <dbReference type="ARBA" id="ARBA00022553"/>
    </source>
</evidence>
<dbReference type="NCBIfam" id="TIGR00229">
    <property type="entry name" value="sensory_box"/>
    <property type="match status" value="2"/>
</dbReference>
<dbReference type="InterPro" id="IPR000700">
    <property type="entry name" value="PAS-assoc_C"/>
</dbReference>
<dbReference type="Pfam" id="PF01590">
    <property type="entry name" value="GAF"/>
    <property type="match status" value="1"/>
</dbReference>
<dbReference type="CDD" id="cd00130">
    <property type="entry name" value="PAS"/>
    <property type="match status" value="1"/>
</dbReference>
<dbReference type="EC" id="2.7.13.3" evidence="2"/>
<dbReference type="InterPro" id="IPR036890">
    <property type="entry name" value="HATPase_C_sf"/>
</dbReference>
<gene>
    <name evidence="10" type="ORF">CU669_12465</name>
</gene>
<dbReference type="InterPro" id="IPR005467">
    <property type="entry name" value="His_kinase_dom"/>
</dbReference>
<dbReference type="PROSITE" id="PS50112">
    <property type="entry name" value="PAS"/>
    <property type="match status" value="1"/>
</dbReference>
<dbReference type="SMART" id="SM00091">
    <property type="entry name" value="PAS"/>
    <property type="match status" value="2"/>
</dbReference>
<dbReference type="RefSeq" id="WP_112145172.1">
    <property type="nucleotide sequence ID" value="NZ_PGTO01000009.1"/>
</dbReference>
<dbReference type="CDD" id="cd00082">
    <property type="entry name" value="HisKA"/>
    <property type="match status" value="1"/>
</dbReference>
<comment type="caution">
    <text evidence="10">The sequence shown here is derived from an EMBL/GenBank/DDBJ whole genome shotgun (WGS) entry which is preliminary data.</text>
</comment>
<dbReference type="GO" id="GO:0000155">
    <property type="term" value="F:phosphorelay sensor kinase activity"/>
    <property type="evidence" value="ECO:0007669"/>
    <property type="project" value="InterPro"/>
</dbReference>
<dbReference type="InterPro" id="IPR052162">
    <property type="entry name" value="Sensor_kinase/Photoreceptor"/>
</dbReference>
<keyword evidence="5" id="KW-0418">Kinase</keyword>
<dbReference type="SUPFAM" id="SSF55785">
    <property type="entry name" value="PYP-like sensor domain (PAS domain)"/>
    <property type="match status" value="2"/>
</dbReference>
<dbReference type="Gene3D" id="3.30.565.10">
    <property type="entry name" value="Histidine kinase-like ATPase, C-terminal domain"/>
    <property type="match status" value="1"/>
</dbReference>